<dbReference type="SUPFAM" id="SSF48452">
    <property type="entry name" value="TPR-like"/>
    <property type="match status" value="1"/>
</dbReference>
<organism evidence="1 2">
    <name type="scientific">Desulfuromusa kysingii</name>
    <dbReference type="NCBI Taxonomy" id="37625"/>
    <lineage>
        <taxon>Bacteria</taxon>
        <taxon>Pseudomonadati</taxon>
        <taxon>Thermodesulfobacteriota</taxon>
        <taxon>Desulfuromonadia</taxon>
        <taxon>Desulfuromonadales</taxon>
        <taxon>Geopsychrobacteraceae</taxon>
        <taxon>Desulfuromusa</taxon>
    </lineage>
</organism>
<dbReference type="RefSeq" id="WP_092346567.1">
    <property type="nucleotide sequence ID" value="NZ_FNQN01000004.1"/>
</dbReference>
<name>A0A1H3ZPX5_9BACT</name>
<protein>
    <recommendedName>
        <fullName evidence="3">Tetratricopeptide repeat-containing protein</fullName>
    </recommendedName>
</protein>
<dbReference type="STRING" id="37625.SAMN05660420_01629"/>
<dbReference type="Proteomes" id="UP000199409">
    <property type="component" value="Unassembled WGS sequence"/>
</dbReference>
<dbReference type="InterPro" id="IPR011990">
    <property type="entry name" value="TPR-like_helical_dom_sf"/>
</dbReference>
<evidence type="ECO:0000313" key="1">
    <source>
        <dbReference type="EMBL" id="SEA25799.1"/>
    </source>
</evidence>
<dbReference type="EMBL" id="FNQN01000004">
    <property type="protein sequence ID" value="SEA25799.1"/>
    <property type="molecule type" value="Genomic_DNA"/>
</dbReference>
<keyword evidence="2" id="KW-1185">Reference proteome</keyword>
<reference evidence="1 2" key="1">
    <citation type="submission" date="2016-10" db="EMBL/GenBank/DDBJ databases">
        <authorList>
            <person name="de Groot N.N."/>
        </authorList>
    </citation>
    <scope>NUCLEOTIDE SEQUENCE [LARGE SCALE GENOMIC DNA]</scope>
    <source>
        <strain evidence="1 2">DSM 7343</strain>
    </source>
</reference>
<evidence type="ECO:0000313" key="2">
    <source>
        <dbReference type="Proteomes" id="UP000199409"/>
    </source>
</evidence>
<gene>
    <name evidence="1" type="ORF">SAMN05660420_01629</name>
</gene>
<dbReference type="Gene3D" id="1.25.40.10">
    <property type="entry name" value="Tetratricopeptide repeat domain"/>
    <property type="match status" value="1"/>
</dbReference>
<accession>A0A1H3ZPX5</accession>
<dbReference type="OrthoDB" id="9769023at2"/>
<proteinExistence type="predicted"/>
<dbReference type="AlphaFoldDB" id="A0A1H3ZPX5"/>
<evidence type="ECO:0008006" key="3">
    <source>
        <dbReference type="Google" id="ProtNLM"/>
    </source>
</evidence>
<sequence length="416" mass="46991">MISFFQAGFGGIFRPGYRWLLLLLLLLLLNGCVGKLNRASRYYYSGQPQQALDLLDKGESAGNRNQLLFLFERGVVLHQLGEYRQSISQLLKAAQLIDQFEIVSLSEQAGSLVTNEWLTRYKGESSERLWVHSYLMMNYLLLGEYDDALVEAKQALTRLQDHPELQADYFTRSLIALCFANLAEDNDAYLVYRQLADDLPSPAPVAADIVRYAKRLGMVDEVEKYQPYIPQNLPQGEAELVLFVANGRIPLKRPGNVVLPPSIRFAFPYYPATKISPPRIDIRPVNWRYLPPLSTDLGVVARKALDARKARIIAKESLRVAAKEAIAQSVGNKNDAAAEAIVRVALFLLEEPDTRSWQTLPGRLTLVRIPLPAGRHKLQLEVDSTALNGRQIIDLPELYLRQGQRIFYPLRLSTTN</sequence>